<name>A0A835L484_SPOEX</name>
<dbReference type="AlphaFoldDB" id="A0A835L484"/>
<feature type="region of interest" description="Disordered" evidence="1">
    <location>
        <begin position="80"/>
        <end position="123"/>
    </location>
</feature>
<evidence type="ECO:0000313" key="3">
    <source>
        <dbReference type="Proteomes" id="UP000648187"/>
    </source>
</evidence>
<reference evidence="2" key="1">
    <citation type="submission" date="2020-08" db="EMBL/GenBank/DDBJ databases">
        <title>Spodoptera exigua strain:BAW_Kor-Di-RS1 Genome sequencing and assembly.</title>
        <authorList>
            <person name="Kim J."/>
            <person name="Nam H.Y."/>
            <person name="Kwon M."/>
            <person name="Choi J.H."/>
            <person name="Cho S.R."/>
            <person name="Kim G.-H."/>
        </authorList>
    </citation>
    <scope>NUCLEOTIDE SEQUENCE</scope>
    <source>
        <strain evidence="2">BAW_Kor-Di-RS1</strain>
        <tissue evidence="2">Whole-body</tissue>
    </source>
</reference>
<dbReference type="EMBL" id="JACKWZ010000132">
    <property type="protein sequence ID" value="KAF9414488.1"/>
    <property type="molecule type" value="Genomic_DNA"/>
</dbReference>
<dbReference type="Proteomes" id="UP000648187">
    <property type="component" value="Unassembled WGS sequence"/>
</dbReference>
<evidence type="ECO:0000313" key="2">
    <source>
        <dbReference type="EMBL" id="KAF9414488.1"/>
    </source>
</evidence>
<sequence length="123" mass="13673">GRFVHAKDIDIRRTSFSSPYHRNITVIIETRAAVATADFFLINPTVFALFVRTPVHCEISRVLNTCYTESGVRGNERWGARGAASAVPRSPPPPFNARRAPSMAAARRRTAAARGEVSYETRR</sequence>
<feature type="non-terminal residue" evidence="2">
    <location>
        <position position="1"/>
    </location>
</feature>
<keyword evidence="3" id="KW-1185">Reference proteome</keyword>
<comment type="caution">
    <text evidence="2">The sequence shown here is derived from an EMBL/GenBank/DDBJ whole genome shotgun (WGS) entry which is preliminary data.</text>
</comment>
<protein>
    <submittedName>
        <fullName evidence="2">Uncharacterized protein</fullName>
    </submittedName>
</protein>
<proteinExistence type="predicted"/>
<accession>A0A835L484</accession>
<gene>
    <name evidence="2" type="ORF">HW555_007625</name>
</gene>
<evidence type="ECO:0000256" key="1">
    <source>
        <dbReference type="SAM" id="MobiDB-lite"/>
    </source>
</evidence>
<organism evidence="2 3">
    <name type="scientific">Spodoptera exigua</name>
    <name type="common">Beet armyworm</name>
    <name type="synonym">Noctua fulgens</name>
    <dbReference type="NCBI Taxonomy" id="7107"/>
    <lineage>
        <taxon>Eukaryota</taxon>
        <taxon>Metazoa</taxon>
        <taxon>Ecdysozoa</taxon>
        <taxon>Arthropoda</taxon>
        <taxon>Hexapoda</taxon>
        <taxon>Insecta</taxon>
        <taxon>Pterygota</taxon>
        <taxon>Neoptera</taxon>
        <taxon>Endopterygota</taxon>
        <taxon>Lepidoptera</taxon>
        <taxon>Glossata</taxon>
        <taxon>Ditrysia</taxon>
        <taxon>Noctuoidea</taxon>
        <taxon>Noctuidae</taxon>
        <taxon>Amphipyrinae</taxon>
        <taxon>Spodoptera</taxon>
    </lineage>
</organism>
<feature type="compositionally biased region" description="Low complexity" evidence="1">
    <location>
        <begin position="96"/>
        <end position="105"/>
    </location>
</feature>